<evidence type="ECO:0000313" key="3">
    <source>
        <dbReference type="Proteomes" id="UP001054945"/>
    </source>
</evidence>
<gene>
    <name evidence="2" type="ORF">CEXT_464371</name>
</gene>
<reference evidence="2 3" key="1">
    <citation type="submission" date="2021-06" db="EMBL/GenBank/DDBJ databases">
        <title>Caerostris extrusa draft genome.</title>
        <authorList>
            <person name="Kono N."/>
            <person name="Arakawa K."/>
        </authorList>
    </citation>
    <scope>NUCLEOTIDE SEQUENCE [LARGE SCALE GENOMIC DNA]</scope>
</reference>
<accession>A0AAV4SSQ2</accession>
<evidence type="ECO:0000313" key="2">
    <source>
        <dbReference type="EMBL" id="GIY36024.1"/>
    </source>
</evidence>
<keyword evidence="1" id="KW-0175">Coiled coil</keyword>
<protein>
    <submittedName>
        <fullName evidence="2">Uncharacterized protein</fullName>
    </submittedName>
</protein>
<dbReference type="EMBL" id="BPLR01010000">
    <property type="protein sequence ID" value="GIY36024.1"/>
    <property type="molecule type" value="Genomic_DNA"/>
</dbReference>
<keyword evidence="3" id="KW-1185">Reference proteome</keyword>
<organism evidence="2 3">
    <name type="scientific">Caerostris extrusa</name>
    <name type="common">Bark spider</name>
    <name type="synonym">Caerostris bankana</name>
    <dbReference type="NCBI Taxonomy" id="172846"/>
    <lineage>
        <taxon>Eukaryota</taxon>
        <taxon>Metazoa</taxon>
        <taxon>Ecdysozoa</taxon>
        <taxon>Arthropoda</taxon>
        <taxon>Chelicerata</taxon>
        <taxon>Arachnida</taxon>
        <taxon>Araneae</taxon>
        <taxon>Araneomorphae</taxon>
        <taxon>Entelegynae</taxon>
        <taxon>Araneoidea</taxon>
        <taxon>Araneidae</taxon>
        <taxon>Caerostris</taxon>
    </lineage>
</organism>
<feature type="coiled-coil region" evidence="1">
    <location>
        <begin position="12"/>
        <end position="39"/>
    </location>
</feature>
<name>A0AAV4SSQ2_CAEEX</name>
<evidence type="ECO:0000256" key="1">
    <source>
        <dbReference type="SAM" id="Coils"/>
    </source>
</evidence>
<dbReference type="Proteomes" id="UP001054945">
    <property type="component" value="Unassembled WGS sequence"/>
</dbReference>
<sequence>MPMKKIESKTWNKFLKIRFDELNEDYDAEANENANQEAALCSFVIRSGGCSRGLSPNQHIQQKVEIVLIALAACHF</sequence>
<comment type="caution">
    <text evidence="2">The sequence shown here is derived from an EMBL/GenBank/DDBJ whole genome shotgun (WGS) entry which is preliminary data.</text>
</comment>
<proteinExistence type="predicted"/>
<dbReference type="AlphaFoldDB" id="A0AAV4SSQ2"/>